<comment type="subcellular location">
    <subcellularLocation>
        <location evidence="1">Cytoplasm</location>
    </subcellularLocation>
</comment>
<dbReference type="Pfam" id="PF16658">
    <property type="entry name" value="RF3_C"/>
    <property type="match status" value="1"/>
</dbReference>
<organism evidence="4 5">
    <name type="scientific">Haliea salexigens</name>
    <dbReference type="NCBI Taxonomy" id="287487"/>
    <lineage>
        <taxon>Bacteria</taxon>
        <taxon>Pseudomonadati</taxon>
        <taxon>Pseudomonadota</taxon>
        <taxon>Gammaproteobacteria</taxon>
        <taxon>Cellvibrionales</taxon>
        <taxon>Halieaceae</taxon>
        <taxon>Haliea</taxon>
    </lineage>
</organism>
<evidence type="ECO:0000313" key="4">
    <source>
        <dbReference type="EMBL" id="HAN28130.1"/>
    </source>
</evidence>
<dbReference type="GO" id="GO:0003924">
    <property type="term" value="F:GTPase activity"/>
    <property type="evidence" value="ECO:0007669"/>
    <property type="project" value="InterPro"/>
</dbReference>
<reference evidence="4 5" key="1">
    <citation type="journal article" date="2018" name="Nat. Biotechnol.">
        <title>A standardized bacterial taxonomy based on genome phylogeny substantially revises the tree of life.</title>
        <authorList>
            <person name="Parks D.H."/>
            <person name="Chuvochina M."/>
            <person name="Waite D.W."/>
            <person name="Rinke C."/>
            <person name="Skarshewski A."/>
            <person name="Chaumeil P.A."/>
            <person name="Hugenholtz P."/>
        </authorList>
    </citation>
    <scope>NUCLEOTIDE SEQUENCE [LARGE SCALE GENOMIC DNA]</scope>
    <source>
        <strain evidence="4">UBA9158</strain>
    </source>
</reference>
<dbReference type="AlphaFoldDB" id="A0A3C1KN44"/>
<dbReference type="PANTHER" id="PTHR43556">
    <property type="entry name" value="PEPTIDE CHAIN RELEASE FACTOR RF3"/>
    <property type="match status" value="1"/>
</dbReference>
<feature type="domain" description="Peptide chain release factor 3 C-terminal" evidence="3">
    <location>
        <begin position="1"/>
        <end position="71"/>
    </location>
</feature>
<dbReference type="GO" id="GO:0005829">
    <property type="term" value="C:cytosol"/>
    <property type="evidence" value="ECO:0007669"/>
    <property type="project" value="TreeGrafter"/>
</dbReference>
<evidence type="ECO:0000256" key="1">
    <source>
        <dbReference type="ARBA" id="ARBA00004496"/>
    </source>
</evidence>
<dbReference type="EMBL" id="DMND01000142">
    <property type="protein sequence ID" value="HAN28130.1"/>
    <property type="molecule type" value="Genomic_DNA"/>
</dbReference>
<dbReference type="InterPro" id="IPR004548">
    <property type="entry name" value="PrfC"/>
</dbReference>
<proteinExistence type="predicted"/>
<evidence type="ECO:0000259" key="3">
    <source>
        <dbReference type="Pfam" id="PF16658"/>
    </source>
</evidence>
<evidence type="ECO:0000256" key="2">
    <source>
        <dbReference type="ARBA" id="ARBA00022917"/>
    </source>
</evidence>
<dbReference type="STRING" id="1121937.GCA_000423125_01978"/>
<dbReference type="Proteomes" id="UP000259273">
    <property type="component" value="Unassembled WGS sequence"/>
</dbReference>
<accession>A0A3C1KN44</accession>
<dbReference type="Gene3D" id="3.30.70.3280">
    <property type="entry name" value="Peptide chain release factor 3, domain III"/>
    <property type="match status" value="1"/>
</dbReference>
<name>A0A3C1KN44_9GAMM</name>
<sequence>MQFDVVVYRLADEYKVEAGYEPVNVYTARWVHSDDPRKLEEFRKKAADQLSIDGGGHLTYLAPTRVNLSLMEERWPDIEFLATREH</sequence>
<gene>
    <name evidence="4" type="ORF">DCP75_10515</name>
</gene>
<dbReference type="GO" id="GO:0016150">
    <property type="term" value="F:translation release factor activity, codon nonspecific"/>
    <property type="evidence" value="ECO:0007669"/>
    <property type="project" value="TreeGrafter"/>
</dbReference>
<protein>
    <submittedName>
        <fullName evidence="4">Peptide chain release factor 3</fullName>
    </submittedName>
</protein>
<keyword evidence="2" id="KW-0648">Protein biosynthesis</keyword>
<evidence type="ECO:0000313" key="5">
    <source>
        <dbReference type="Proteomes" id="UP000259273"/>
    </source>
</evidence>
<dbReference type="PANTHER" id="PTHR43556:SF2">
    <property type="entry name" value="PEPTIDE CHAIN RELEASE FACTOR RF3"/>
    <property type="match status" value="1"/>
</dbReference>
<comment type="caution">
    <text evidence="4">The sequence shown here is derived from an EMBL/GenBank/DDBJ whole genome shotgun (WGS) entry which is preliminary data.</text>
</comment>
<dbReference type="InterPro" id="IPR038467">
    <property type="entry name" value="RF3_dom_3_sf"/>
</dbReference>
<dbReference type="InterPro" id="IPR032090">
    <property type="entry name" value="RF3_C"/>
</dbReference>